<organism evidence="1 2">
    <name type="scientific">Tepidimicrobium xylanilyticum</name>
    <dbReference type="NCBI Taxonomy" id="1123352"/>
    <lineage>
        <taxon>Bacteria</taxon>
        <taxon>Bacillati</taxon>
        <taxon>Bacillota</taxon>
        <taxon>Tissierellia</taxon>
        <taxon>Tissierellales</taxon>
        <taxon>Tepidimicrobiaceae</taxon>
        <taxon>Tepidimicrobium</taxon>
    </lineage>
</organism>
<evidence type="ECO:0000313" key="2">
    <source>
        <dbReference type="Proteomes" id="UP000198828"/>
    </source>
</evidence>
<dbReference type="AlphaFoldDB" id="A0A1H3ED08"/>
<dbReference type="Proteomes" id="UP000198828">
    <property type="component" value="Unassembled WGS sequence"/>
</dbReference>
<evidence type="ECO:0000313" key="1">
    <source>
        <dbReference type="EMBL" id="SDX76497.1"/>
    </source>
</evidence>
<dbReference type="EMBL" id="FNNG01000019">
    <property type="protein sequence ID" value="SDX76497.1"/>
    <property type="molecule type" value="Genomic_DNA"/>
</dbReference>
<name>A0A1H3ED08_9FIRM</name>
<gene>
    <name evidence="1" type="ORF">SAMN05660923_02882</name>
</gene>
<reference evidence="1 2" key="1">
    <citation type="submission" date="2016-10" db="EMBL/GenBank/DDBJ databases">
        <authorList>
            <person name="de Groot N.N."/>
        </authorList>
    </citation>
    <scope>NUCLEOTIDE SEQUENCE [LARGE SCALE GENOMIC DNA]</scope>
    <source>
        <strain evidence="1 2">DSM 23310</strain>
    </source>
</reference>
<keyword evidence="2" id="KW-1185">Reference proteome</keyword>
<accession>A0A1H3ED08</accession>
<proteinExistence type="predicted"/>
<sequence length="48" mass="5851">MPEYLPIGPTVREKYNVFLTIMKLKKYTLKDMKITKKFIQANYRKKLK</sequence>
<protein>
    <submittedName>
        <fullName evidence="1">Uncharacterized protein</fullName>
    </submittedName>
</protein>